<dbReference type="InterPro" id="IPR016161">
    <property type="entry name" value="Ald_DH/histidinol_DH"/>
</dbReference>
<dbReference type="InterPro" id="IPR015590">
    <property type="entry name" value="Aldehyde_DH_dom"/>
</dbReference>
<dbReference type="OrthoDB" id="9762436at2"/>
<evidence type="ECO:0000313" key="6">
    <source>
        <dbReference type="Proteomes" id="UP000183994"/>
    </source>
</evidence>
<reference evidence="6" key="1">
    <citation type="submission" date="2016-11" db="EMBL/GenBank/DDBJ databases">
        <authorList>
            <person name="Varghese N."/>
            <person name="Submissions S."/>
        </authorList>
    </citation>
    <scope>NUCLEOTIDE SEQUENCE [LARGE SCALE GENOMIC DNA]</scope>
    <source>
        <strain evidence="6">DSM 16219</strain>
    </source>
</reference>
<dbReference type="InterPro" id="IPR016163">
    <property type="entry name" value="Ald_DH_C"/>
</dbReference>
<dbReference type="RefSeq" id="WP_073479099.1">
    <property type="nucleotide sequence ID" value="NZ_FQZU01000066.1"/>
</dbReference>
<gene>
    <name evidence="5" type="ORF">SAMN02745216_05136</name>
</gene>
<dbReference type="Gene3D" id="3.40.309.10">
    <property type="entry name" value="Aldehyde Dehydrogenase, Chain A, domain 2"/>
    <property type="match status" value="1"/>
</dbReference>
<dbReference type="PROSITE" id="PS00687">
    <property type="entry name" value="ALDEHYDE_DEHYDR_GLU"/>
    <property type="match status" value="1"/>
</dbReference>
<dbReference type="InterPro" id="IPR029510">
    <property type="entry name" value="Ald_DH_CS_GLU"/>
</dbReference>
<proteinExistence type="inferred from homology"/>
<dbReference type="FunFam" id="3.40.605.10:FF:000001">
    <property type="entry name" value="Aldehyde dehydrogenase 1"/>
    <property type="match status" value="1"/>
</dbReference>
<dbReference type="PANTHER" id="PTHR11699">
    <property type="entry name" value="ALDEHYDE DEHYDROGENASE-RELATED"/>
    <property type="match status" value="1"/>
</dbReference>
<dbReference type="GO" id="GO:0004030">
    <property type="term" value="F:aldehyde dehydrogenase [NAD(P)+] activity"/>
    <property type="evidence" value="ECO:0007669"/>
    <property type="project" value="UniProtKB-ARBA"/>
</dbReference>
<dbReference type="Proteomes" id="UP000183994">
    <property type="component" value="Unassembled WGS sequence"/>
</dbReference>
<evidence type="ECO:0000256" key="2">
    <source>
        <dbReference type="PROSITE-ProRule" id="PRU10007"/>
    </source>
</evidence>
<dbReference type="InterPro" id="IPR015657">
    <property type="entry name" value="Aminobutyraldehyde_DH"/>
</dbReference>
<dbReference type="Pfam" id="PF00171">
    <property type="entry name" value="Aldedh"/>
    <property type="match status" value="1"/>
</dbReference>
<accession>A0A1M7ABM1</accession>
<evidence type="ECO:0000259" key="4">
    <source>
        <dbReference type="Pfam" id="PF00171"/>
    </source>
</evidence>
<dbReference type="NCBIfam" id="NF010000">
    <property type="entry name" value="PRK13473.1"/>
    <property type="match status" value="1"/>
</dbReference>
<feature type="active site" evidence="2">
    <location>
        <position position="249"/>
    </location>
</feature>
<dbReference type="SUPFAM" id="SSF53720">
    <property type="entry name" value="ALDH-like"/>
    <property type="match status" value="1"/>
</dbReference>
<dbReference type="STRING" id="1121393.SAMN02745216_05136"/>
<dbReference type="InterPro" id="IPR016162">
    <property type="entry name" value="Ald_DH_N"/>
</dbReference>
<name>A0A1M7ABM1_9BACT</name>
<evidence type="ECO:0000256" key="1">
    <source>
        <dbReference type="ARBA" id="ARBA00023002"/>
    </source>
</evidence>
<dbReference type="AlphaFoldDB" id="A0A1M7ABM1"/>
<feature type="domain" description="Aldehyde dehydrogenase" evidence="4">
    <location>
        <begin position="20"/>
        <end position="465"/>
    </location>
</feature>
<dbReference type="Gene3D" id="3.40.605.10">
    <property type="entry name" value="Aldehyde Dehydrogenase, Chain A, domain 1"/>
    <property type="match status" value="1"/>
</dbReference>
<evidence type="ECO:0000256" key="3">
    <source>
        <dbReference type="RuleBase" id="RU003345"/>
    </source>
</evidence>
<comment type="similarity">
    <text evidence="3">Belongs to the aldehyde dehydrogenase family.</text>
</comment>
<evidence type="ECO:0000313" key="5">
    <source>
        <dbReference type="EMBL" id="SHL40072.1"/>
    </source>
</evidence>
<organism evidence="5 6">
    <name type="scientific">Desulfatibacillum alkenivorans DSM 16219</name>
    <dbReference type="NCBI Taxonomy" id="1121393"/>
    <lineage>
        <taxon>Bacteria</taxon>
        <taxon>Pseudomonadati</taxon>
        <taxon>Thermodesulfobacteriota</taxon>
        <taxon>Desulfobacteria</taxon>
        <taxon>Desulfobacterales</taxon>
        <taxon>Desulfatibacillaceae</taxon>
        <taxon>Desulfatibacillum</taxon>
    </lineage>
</organism>
<dbReference type="EMBL" id="FQZU01000066">
    <property type="protein sequence ID" value="SHL40072.1"/>
    <property type="molecule type" value="Genomic_DNA"/>
</dbReference>
<sequence>MEKFDARLIINGNMVLGEAEKSVLINPENNEVITEVPCASIAQVDEAVQGANKAFPAWKRKSFADRAEILYKFADRIDQKAELLARLESINCGKPFQRMLEDEMPAISDHFRFFAGASRCMSGSASGEYLEGFTSMIRRDPVGVVGQIAPWNYPLMMGAWKIAPALAAGNTVVFKPSECTPLTILALAEDIQELFPAGVLNVVTGKGSVVGKHLASHGKVQMVSVTGSVGTGKQVLQSATSNVKRTHLELGGKAPVLAFDDCDIDDLVENMAMWGYYNAGQDCTAACRLYVQENIYQEVVDKLTDAVKNIHAEDIGPLISAEQREIVQGFVERAKKVPHLKITAGGNAIDKGCYFEPTLIVDALQDDEVVQEEIFGPVVSVTKFKDVDQAIEWANDCKYGLASSIWTRDIQKAHMVSSMLQFGVTWINTYFMYASEMPHGGFKMSGYGKDLSMYGLEDYTVVRHVMVKI</sequence>
<keyword evidence="1 3" id="KW-0560">Oxidoreductase</keyword>
<dbReference type="CDD" id="cd07092">
    <property type="entry name" value="ALDH_ABALDH-YdcW"/>
    <property type="match status" value="1"/>
</dbReference>
<protein>
    <submittedName>
        <fullName evidence="5">Aminobutyraldehyde dehydrogenase</fullName>
    </submittedName>
</protein>
<keyword evidence="6" id="KW-1185">Reference proteome</keyword>